<keyword evidence="2" id="KW-1185">Reference proteome</keyword>
<evidence type="ECO:0000313" key="2">
    <source>
        <dbReference type="Proteomes" id="UP000199322"/>
    </source>
</evidence>
<protein>
    <submittedName>
        <fullName evidence="1">Uncharacterized protein</fullName>
    </submittedName>
</protein>
<name>A0A1G6PC51_9BACT</name>
<dbReference type="RefSeq" id="WP_091404996.1">
    <property type="nucleotide sequence ID" value="NZ_FMYV01000007.1"/>
</dbReference>
<evidence type="ECO:0000313" key="1">
    <source>
        <dbReference type="EMBL" id="SDC77830.1"/>
    </source>
</evidence>
<dbReference type="STRING" id="28234.SAMN04488588_1796"/>
<sequence length="69" mass="8133">MKHYYVTTHANENGEHTIHEDECSIFPEIDTLEDLGYFYGYNDAYRDAKRKHKKWRVVACSECCSDGIK</sequence>
<dbReference type="EMBL" id="FMYV01000007">
    <property type="protein sequence ID" value="SDC77830.1"/>
    <property type="molecule type" value="Genomic_DNA"/>
</dbReference>
<gene>
    <name evidence="1" type="ORF">SAMN04488588_1796</name>
</gene>
<accession>A0A1G6PC51</accession>
<dbReference type="Proteomes" id="UP000199322">
    <property type="component" value="Unassembled WGS sequence"/>
</dbReference>
<proteinExistence type="predicted"/>
<reference evidence="1 2" key="1">
    <citation type="submission" date="2016-10" db="EMBL/GenBank/DDBJ databases">
        <authorList>
            <person name="de Groot N.N."/>
        </authorList>
    </citation>
    <scope>NUCLEOTIDE SEQUENCE [LARGE SCALE GENOMIC DNA]</scope>
    <source>
        <strain evidence="1 2">WG14</strain>
    </source>
</reference>
<organism evidence="1 2">
    <name type="scientific">Geotoga petraea</name>
    <dbReference type="NCBI Taxonomy" id="28234"/>
    <lineage>
        <taxon>Bacteria</taxon>
        <taxon>Thermotogati</taxon>
        <taxon>Thermotogota</taxon>
        <taxon>Thermotogae</taxon>
        <taxon>Petrotogales</taxon>
        <taxon>Petrotogaceae</taxon>
        <taxon>Geotoga</taxon>
    </lineage>
</organism>
<dbReference type="AlphaFoldDB" id="A0A1G6PC51"/>